<dbReference type="STRING" id="36087.A0A077YXY6"/>
<accession>A0A077YXY6</accession>
<evidence type="ECO:0000256" key="1">
    <source>
        <dbReference type="SAM" id="MobiDB-lite"/>
    </source>
</evidence>
<feature type="region of interest" description="Disordered" evidence="1">
    <location>
        <begin position="156"/>
        <end position="177"/>
    </location>
</feature>
<keyword evidence="2" id="KW-0472">Membrane</keyword>
<protein>
    <submittedName>
        <fullName evidence="3">Moulting cycle domain containing protein</fullName>
    </submittedName>
</protein>
<dbReference type="OrthoDB" id="5917548at2759"/>
<proteinExistence type="predicted"/>
<dbReference type="InterPro" id="IPR006954">
    <property type="entry name" value="Mlt-10-like"/>
</dbReference>
<sequence>MNLNELVFQNLLRNEEMGNILNFHPLMQQLVITVLLFFVGETRENFPRFPLNDQTRPLIEEMRYKTVMGNLLATVATRIGRRIKNDSRLIELCVCVHETKTVSDYAKCLTPLLNKRRRKRSEENRSSSERVFAVISYFLQLARKLLFGESTNSRKRLKDSSRAASTSKPPSANGQSRYGKMFHQFWDSIDRAINERNLSKLLPDSPLPLWLEKKVRDVRELMDEMKQSDILPSLRLLSPRIMAMNPIDGSVTRILSPDLINLYDRDMARSATLQRLIDEVSIWPKLIRNMINKVKRRSSTVGPLNYLKKTQKKLSELDESLSDAQLKTIKDKGYAFLRDDQLELLYDKQSLPVQPALYSRMNEQEKEEALEEYIIKLASESNEREKRNVQVGNAVLLRAFISTSTVNEPSILGPLILSPLFSSPVVLSPQLLSPSIVSPAFASALVLSPLLLSPLILSPQILSPFVLSPILLSPFILSPMIVAPSVLSPMALNPILANPSIVSLNLLSPMTHCPSIMSPQILVATVLSPSAYSPSINSSCTGCLVQILECYENMTDEEKENELQAAIADFANKDLKESGNVEPKVSSSLRGVLLTPLVQAVTVGSPSVLGFIILSPGVFSPLILSPPLLATTIMSPLVMSPAILTPITLNPIILNPIILNPFILSPLFLSPVILTPLVMTPLIFFPTVLSPIMFVPGVMNLRILSPRFLSPLIFSSQTLYASILSPTYLSPLVETNCTLIYNDRISDQVLNWYKRLTEEDKELLLKKAIVAIAQGKQASLLERQAQVPEEVAGLLLSPVINTPQVGEPSVLGFIILSPLVYSPATLSPALFTPTILSPVVFSPAIVSPIAISPVFLSPLFISPYILTPTILTPIILAPMVLTPLILVPKVLTPLILQPGILSPDILCPRTLSPSILSSHALFAAILSPRYMSPYIRSNCSACAFIGSPCIMC</sequence>
<dbReference type="AlphaFoldDB" id="A0A077YXY6"/>
<evidence type="ECO:0000256" key="2">
    <source>
        <dbReference type="SAM" id="Phobius"/>
    </source>
</evidence>
<evidence type="ECO:0000313" key="3">
    <source>
        <dbReference type="EMBL" id="CDW52619.1"/>
    </source>
</evidence>
<feature type="compositionally biased region" description="Polar residues" evidence="1">
    <location>
        <begin position="162"/>
        <end position="176"/>
    </location>
</feature>
<reference evidence="3" key="2">
    <citation type="submission" date="2014-03" db="EMBL/GenBank/DDBJ databases">
        <title>The whipworm genome and dual-species transcriptomics of an intimate host-pathogen interaction.</title>
        <authorList>
            <person name="Foth B.J."/>
            <person name="Tsai I.J."/>
            <person name="Reid A.J."/>
            <person name="Bancroft A.J."/>
            <person name="Nichol S."/>
            <person name="Tracey A."/>
            <person name="Holroyd N."/>
            <person name="Cotton J.A."/>
            <person name="Stanley E.J."/>
            <person name="Zarowiecki M."/>
            <person name="Liu J.Z."/>
            <person name="Huckvale T."/>
            <person name="Cooper P.J."/>
            <person name="Grencis R.K."/>
            <person name="Berriman M."/>
        </authorList>
    </citation>
    <scope>NUCLEOTIDE SEQUENCE [LARGE SCALE GENOMIC DNA]</scope>
</reference>
<dbReference type="EMBL" id="HG805827">
    <property type="protein sequence ID" value="CDW52619.1"/>
    <property type="molecule type" value="Genomic_DNA"/>
</dbReference>
<keyword evidence="4" id="KW-1185">Reference proteome</keyword>
<keyword evidence="2" id="KW-1133">Transmembrane helix</keyword>
<dbReference type="PANTHER" id="PTHR21523:SF46">
    <property type="entry name" value="MLT-TEN (MLT-10) RELATED"/>
    <property type="match status" value="1"/>
</dbReference>
<feature type="transmembrane region" description="Helical" evidence="2">
    <location>
        <begin position="436"/>
        <end position="456"/>
    </location>
</feature>
<organism evidence="3 4">
    <name type="scientific">Trichuris trichiura</name>
    <name type="common">Whipworm</name>
    <name type="synonym">Trichocephalus trichiurus</name>
    <dbReference type="NCBI Taxonomy" id="36087"/>
    <lineage>
        <taxon>Eukaryota</taxon>
        <taxon>Metazoa</taxon>
        <taxon>Ecdysozoa</taxon>
        <taxon>Nematoda</taxon>
        <taxon>Enoplea</taxon>
        <taxon>Dorylaimia</taxon>
        <taxon>Trichinellida</taxon>
        <taxon>Trichuridae</taxon>
        <taxon>Trichuris</taxon>
    </lineage>
</organism>
<dbReference type="Pfam" id="PF04870">
    <property type="entry name" value="Moulting_cycle"/>
    <property type="match status" value="1"/>
</dbReference>
<feature type="transmembrane region" description="Helical" evidence="2">
    <location>
        <begin position="683"/>
        <end position="704"/>
    </location>
</feature>
<feature type="transmembrane region" description="Helical" evidence="2">
    <location>
        <begin position="835"/>
        <end position="855"/>
    </location>
</feature>
<evidence type="ECO:0000313" key="4">
    <source>
        <dbReference type="Proteomes" id="UP000030665"/>
    </source>
</evidence>
<reference evidence="3" key="1">
    <citation type="submission" date="2014-01" db="EMBL/GenBank/DDBJ databases">
        <authorList>
            <person name="Aslett M."/>
        </authorList>
    </citation>
    <scope>NUCLEOTIDE SEQUENCE</scope>
</reference>
<dbReference type="Proteomes" id="UP000030665">
    <property type="component" value="Unassembled WGS sequence"/>
</dbReference>
<dbReference type="PANTHER" id="PTHR21523">
    <property type="match status" value="1"/>
</dbReference>
<name>A0A077YXY6_TRITR</name>
<keyword evidence="2" id="KW-0812">Transmembrane</keyword>
<gene>
    <name evidence="3" type="ORF">TTRE_0000088101</name>
</gene>
<feature type="transmembrane region" description="Helical" evidence="2">
    <location>
        <begin position="462"/>
        <end position="483"/>
    </location>
</feature>
<feature type="transmembrane region" description="Helical" evidence="2">
    <location>
        <begin position="861"/>
        <end position="887"/>
    </location>
</feature>